<feature type="compositionally biased region" description="Polar residues" evidence="2">
    <location>
        <begin position="1"/>
        <end position="16"/>
    </location>
</feature>
<evidence type="ECO:0000256" key="1">
    <source>
        <dbReference type="SAM" id="Coils"/>
    </source>
</evidence>
<accession>A0A242A6M2</accession>
<dbReference type="EMBL" id="NGKU01000001">
    <property type="protein sequence ID" value="OTN76602.1"/>
    <property type="molecule type" value="Genomic_DNA"/>
</dbReference>
<proteinExistence type="predicted"/>
<dbReference type="AlphaFoldDB" id="A0A242A6M2"/>
<sequence>MNLTNESTNNANQPSIEETDKQMDDTQTSAHVSDSQQGNHQSESTEVTQATSDHLTTAEVDYSSWSEQSSEDISMDEDDYYQAKAQDHARIESLIEQSEKELADLKLRKSMMESDFEGLHTHYQQLIIGRKDISTIAKKTLLEYYAYEFLKPLKTIQLAATDKYDTWQTKHFYVRFQLTESNQLDLYFKLNPINSTYESNYLPLLTIDSAQRAVMVNDDQILHLVRQWHAENIFSVNQLSLFNYDVNQILAHIKELGFSVSPSLIDNTQQLSVDMETDFPVSETVLDQIFITTMENESYDLETENLGEIRILLDKNQRLTIQMHPASAVLTIDSGQWRRSLLDFFTSYAFLVPLVVPSK</sequence>
<evidence type="ECO:0000313" key="4">
    <source>
        <dbReference type="Proteomes" id="UP000195043"/>
    </source>
</evidence>
<dbReference type="STRING" id="1834191.A5886_001679"/>
<dbReference type="Proteomes" id="UP000195043">
    <property type="component" value="Unassembled WGS sequence"/>
</dbReference>
<keyword evidence="1" id="KW-0175">Coiled coil</keyword>
<gene>
    <name evidence="3" type="ORF">A5886_001679</name>
</gene>
<evidence type="ECO:0000313" key="3">
    <source>
        <dbReference type="EMBL" id="OTN76602.1"/>
    </source>
</evidence>
<comment type="caution">
    <text evidence="3">The sequence shown here is derived from an EMBL/GenBank/DDBJ whole genome shotgun (WGS) entry which is preliminary data.</text>
</comment>
<reference evidence="3 4" key="1">
    <citation type="submission" date="2017-05" db="EMBL/GenBank/DDBJ databases">
        <title>The Genome Sequence of Enterococcus sp. 8G7_MSG3316.</title>
        <authorList>
            <consortium name="The Broad Institute Genomics Platform"/>
            <consortium name="The Broad Institute Genomic Center for Infectious Diseases"/>
            <person name="Earl A."/>
            <person name="Manson A."/>
            <person name="Schwartman J."/>
            <person name="Gilmore M."/>
            <person name="Abouelleil A."/>
            <person name="Cao P."/>
            <person name="Chapman S."/>
            <person name="Cusick C."/>
            <person name="Shea T."/>
            <person name="Young S."/>
            <person name="Neafsey D."/>
            <person name="Nusbaum C."/>
            <person name="Birren B."/>
        </authorList>
    </citation>
    <scope>NUCLEOTIDE SEQUENCE [LARGE SCALE GENOMIC DNA]</scope>
    <source>
        <strain evidence="3 4">8G7_MSG3316</strain>
    </source>
</reference>
<organism evidence="3 4">
    <name type="scientific">Candidatus Enterococcus testudinis</name>
    <dbReference type="NCBI Taxonomy" id="1834191"/>
    <lineage>
        <taxon>Bacteria</taxon>
        <taxon>Bacillati</taxon>
        <taxon>Bacillota</taxon>
        <taxon>Bacilli</taxon>
        <taxon>Lactobacillales</taxon>
        <taxon>Enterococcaceae</taxon>
        <taxon>Enterococcus</taxon>
    </lineage>
</organism>
<protein>
    <submittedName>
        <fullName evidence="3">Uncharacterized protein</fullName>
    </submittedName>
</protein>
<feature type="coiled-coil region" evidence="1">
    <location>
        <begin position="88"/>
        <end position="115"/>
    </location>
</feature>
<name>A0A242A6M2_9ENTE</name>
<keyword evidence="4" id="KW-1185">Reference proteome</keyword>
<feature type="compositionally biased region" description="Polar residues" evidence="2">
    <location>
        <begin position="25"/>
        <end position="55"/>
    </location>
</feature>
<evidence type="ECO:0000256" key="2">
    <source>
        <dbReference type="SAM" id="MobiDB-lite"/>
    </source>
</evidence>
<feature type="region of interest" description="Disordered" evidence="2">
    <location>
        <begin position="1"/>
        <end position="74"/>
    </location>
</feature>